<protein>
    <recommendedName>
        <fullName evidence="15">C2H2-type domain-containing protein</fullName>
    </recommendedName>
</protein>
<keyword evidence="4" id="KW-0963">Cytoplasm</keyword>
<dbReference type="InterPro" id="IPR013087">
    <property type="entry name" value="Znf_C2H2_type"/>
</dbReference>
<feature type="domain" description="C2H2-type" evidence="15">
    <location>
        <begin position="384"/>
        <end position="411"/>
    </location>
</feature>
<keyword evidence="10" id="KW-0238">DNA-binding</keyword>
<evidence type="ECO:0000256" key="12">
    <source>
        <dbReference type="ARBA" id="ARBA00023242"/>
    </source>
</evidence>
<keyword evidence="8" id="KW-0862">Zinc</keyword>
<keyword evidence="9" id="KW-0805">Transcription regulation</keyword>
<keyword evidence="17" id="KW-1185">Reference proteome</keyword>
<dbReference type="PROSITE" id="PS00028">
    <property type="entry name" value="ZINC_FINGER_C2H2_1"/>
    <property type="match status" value="3"/>
</dbReference>
<evidence type="ECO:0000256" key="5">
    <source>
        <dbReference type="ARBA" id="ARBA00022723"/>
    </source>
</evidence>
<keyword evidence="6" id="KW-0677">Repeat</keyword>
<evidence type="ECO:0000256" key="6">
    <source>
        <dbReference type="ARBA" id="ARBA00022737"/>
    </source>
</evidence>
<keyword evidence="12" id="KW-0539">Nucleus</keyword>
<feature type="region of interest" description="Disordered" evidence="14">
    <location>
        <begin position="146"/>
        <end position="193"/>
    </location>
</feature>
<evidence type="ECO:0000256" key="8">
    <source>
        <dbReference type="ARBA" id="ARBA00022833"/>
    </source>
</evidence>
<dbReference type="SUPFAM" id="SSF57667">
    <property type="entry name" value="beta-beta-alpha zinc fingers"/>
    <property type="match status" value="2"/>
</dbReference>
<keyword evidence="7 13" id="KW-0863">Zinc-finger</keyword>
<feature type="compositionally biased region" description="Low complexity" evidence="14">
    <location>
        <begin position="451"/>
        <end position="477"/>
    </location>
</feature>
<evidence type="ECO:0000256" key="14">
    <source>
        <dbReference type="SAM" id="MobiDB-lite"/>
    </source>
</evidence>
<evidence type="ECO:0000256" key="13">
    <source>
        <dbReference type="PROSITE-ProRule" id="PRU00042"/>
    </source>
</evidence>
<dbReference type="GO" id="GO:0008270">
    <property type="term" value="F:zinc ion binding"/>
    <property type="evidence" value="ECO:0007669"/>
    <property type="project" value="UniProtKB-KW"/>
</dbReference>
<evidence type="ECO:0000256" key="3">
    <source>
        <dbReference type="ARBA" id="ARBA00005682"/>
    </source>
</evidence>
<feature type="compositionally biased region" description="Basic residues" evidence="14">
    <location>
        <begin position="489"/>
        <end position="502"/>
    </location>
</feature>
<dbReference type="Pfam" id="PF00096">
    <property type="entry name" value="zf-C2H2"/>
    <property type="match status" value="3"/>
</dbReference>
<evidence type="ECO:0000256" key="10">
    <source>
        <dbReference type="ARBA" id="ARBA00023125"/>
    </source>
</evidence>
<evidence type="ECO:0000256" key="4">
    <source>
        <dbReference type="ARBA" id="ARBA00022490"/>
    </source>
</evidence>
<comment type="caution">
    <text evidence="16">The sequence shown here is derived from an EMBL/GenBank/DDBJ whole genome shotgun (WGS) entry which is preliminary data.</text>
</comment>
<comment type="subcellular location">
    <subcellularLocation>
        <location evidence="2">Cytoplasm</location>
    </subcellularLocation>
    <subcellularLocation>
        <location evidence="1">Nucleus</location>
    </subcellularLocation>
</comment>
<dbReference type="Gene3D" id="3.30.160.60">
    <property type="entry name" value="Classic Zinc Finger"/>
    <property type="match status" value="3"/>
</dbReference>
<dbReference type="PANTHER" id="PTHR23235:SF60">
    <property type="entry name" value="STRIPE, ISOFORM D"/>
    <property type="match status" value="1"/>
</dbReference>
<feature type="compositionally biased region" description="Basic and acidic residues" evidence="14">
    <location>
        <begin position="66"/>
        <end position="78"/>
    </location>
</feature>
<feature type="compositionally biased region" description="Polar residues" evidence="14">
    <location>
        <begin position="86"/>
        <end position="115"/>
    </location>
</feature>
<name>A0AAN9TFQ3_9HEMI</name>
<keyword evidence="11" id="KW-0804">Transcription</keyword>
<accession>A0AAN9TFQ3</accession>
<evidence type="ECO:0000256" key="7">
    <source>
        <dbReference type="ARBA" id="ARBA00022771"/>
    </source>
</evidence>
<feature type="compositionally biased region" description="Low complexity" evidence="14">
    <location>
        <begin position="116"/>
        <end position="132"/>
    </location>
</feature>
<dbReference type="Proteomes" id="UP001367676">
    <property type="component" value="Unassembled WGS sequence"/>
</dbReference>
<organism evidence="16 17">
    <name type="scientific">Parthenolecanium corni</name>
    <dbReference type="NCBI Taxonomy" id="536013"/>
    <lineage>
        <taxon>Eukaryota</taxon>
        <taxon>Metazoa</taxon>
        <taxon>Ecdysozoa</taxon>
        <taxon>Arthropoda</taxon>
        <taxon>Hexapoda</taxon>
        <taxon>Insecta</taxon>
        <taxon>Pterygota</taxon>
        <taxon>Neoptera</taxon>
        <taxon>Paraneoptera</taxon>
        <taxon>Hemiptera</taxon>
        <taxon>Sternorrhyncha</taxon>
        <taxon>Coccoidea</taxon>
        <taxon>Coccidae</taxon>
        <taxon>Parthenolecanium</taxon>
    </lineage>
</organism>
<dbReference type="GO" id="GO:0000978">
    <property type="term" value="F:RNA polymerase II cis-regulatory region sequence-specific DNA binding"/>
    <property type="evidence" value="ECO:0007669"/>
    <property type="project" value="TreeGrafter"/>
</dbReference>
<dbReference type="AlphaFoldDB" id="A0AAN9TFQ3"/>
<evidence type="ECO:0000256" key="2">
    <source>
        <dbReference type="ARBA" id="ARBA00004496"/>
    </source>
</evidence>
<evidence type="ECO:0000256" key="11">
    <source>
        <dbReference type="ARBA" id="ARBA00023163"/>
    </source>
</evidence>
<feature type="domain" description="C2H2-type" evidence="15">
    <location>
        <begin position="354"/>
        <end position="383"/>
    </location>
</feature>
<dbReference type="PROSITE" id="PS50157">
    <property type="entry name" value="ZINC_FINGER_C2H2_2"/>
    <property type="match status" value="3"/>
</dbReference>
<keyword evidence="5" id="KW-0479">Metal-binding</keyword>
<dbReference type="GO" id="GO:0000981">
    <property type="term" value="F:DNA-binding transcription factor activity, RNA polymerase II-specific"/>
    <property type="evidence" value="ECO:0007669"/>
    <property type="project" value="TreeGrafter"/>
</dbReference>
<dbReference type="PANTHER" id="PTHR23235">
    <property type="entry name" value="KRUEPPEL-LIKE TRANSCRIPTION FACTOR"/>
    <property type="match status" value="1"/>
</dbReference>
<evidence type="ECO:0000256" key="9">
    <source>
        <dbReference type="ARBA" id="ARBA00023015"/>
    </source>
</evidence>
<evidence type="ECO:0000313" key="17">
    <source>
        <dbReference type="Proteomes" id="UP001367676"/>
    </source>
</evidence>
<feature type="compositionally biased region" description="Basic residues" evidence="14">
    <location>
        <begin position="429"/>
        <end position="441"/>
    </location>
</feature>
<dbReference type="InterPro" id="IPR036236">
    <property type="entry name" value="Znf_C2H2_sf"/>
</dbReference>
<dbReference type="GO" id="GO:0005634">
    <property type="term" value="C:nucleus"/>
    <property type="evidence" value="ECO:0007669"/>
    <property type="project" value="UniProtKB-SubCell"/>
</dbReference>
<dbReference type="FunFam" id="3.30.160.60:FF:000092">
    <property type="entry name" value="Early growth response protein 3"/>
    <property type="match status" value="1"/>
</dbReference>
<dbReference type="EMBL" id="JBBCAQ010000041">
    <property type="protein sequence ID" value="KAK7571125.1"/>
    <property type="molecule type" value="Genomic_DNA"/>
</dbReference>
<feature type="domain" description="C2H2-type" evidence="15">
    <location>
        <begin position="412"/>
        <end position="439"/>
    </location>
</feature>
<evidence type="ECO:0000259" key="15">
    <source>
        <dbReference type="PROSITE" id="PS50157"/>
    </source>
</evidence>
<feature type="region of interest" description="Disordered" evidence="14">
    <location>
        <begin position="423"/>
        <end position="525"/>
    </location>
</feature>
<proteinExistence type="inferred from homology"/>
<evidence type="ECO:0000256" key="1">
    <source>
        <dbReference type="ARBA" id="ARBA00004123"/>
    </source>
</evidence>
<dbReference type="SMART" id="SM00355">
    <property type="entry name" value="ZnF_C2H2"/>
    <property type="match status" value="3"/>
</dbReference>
<dbReference type="GO" id="GO:0005737">
    <property type="term" value="C:cytoplasm"/>
    <property type="evidence" value="ECO:0007669"/>
    <property type="project" value="UniProtKB-SubCell"/>
</dbReference>
<feature type="compositionally biased region" description="Low complexity" evidence="14">
    <location>
        <begin position="146"/>
        <end position="180"/>
    </location>
</feature>
<feature type="region of interest" description="Disordered" evidence="14">
    <location>
        <begin position="66"/>
        <end position="133"/>
    </location>
</feature>
<comment type="similarity">
    <text evidence="3">Belongs to the EGR C2H2-type zinc-finger protein family.</text>
</comment>
<evidence type="ECO:0000313" key="16">
    <source>
        <dbReference type="EMBL" id="KAK7571125.1"/>
    </source>
</evidence>
<reference evidence="16 17" key="1">
    <citation type="submission" date="2024-03" db="EMBL/GenBank/DDBJ databases">
        <title>Adaptation during the transition from Ophiocordyceps entomopathogen to insect associate is accompanied by gene loss and intensified selection.</title>
        <authorList>
            <person name="Ward C.M."/>
            <person name="Onetto C.A."/>
            <person name="Borneman A.R."/>
        </authorList>
    </citation>
    <scope>NUCLEOTIDE SEQUENCE [LARGE SCALE GENOMIC DNA]</scope>
    <source>
        <strain evidence="16">AWRI1</strain>
        <tissue evidence="16">Single Adult Female</tissue>
    </source>
</reference>
<gene>
    <name evidence="16" type="ORF">V9T40_014729</name>
</gene>
<sequence>MAMRVNSNNVMDANLVWRSIMELRICQFVWERDFSAGTLESSGVTASTTEADIDLKLEDPETKIEVESLHDSPSKTSHDDDDITMYPSSSLPSNNGKVSYRSVFTTPSSNAVQVGSTSLPSPNPSNSSNTSPWLEKNLFPSLFSLLPQQSPQTTPQSHQSYPSASSSPSTAAAQQQSQPPQQQPPQPYDDRSQQQVELLGLNIDCGNNNISPKQPPSYAACGVSDDLLYARVGSGLVQSSPVPKYQWIDSPADYPATSPLGMAGPSGIVVPKQEPSYTSPVASCSINVVDIQPSSSGGPPSYVQLAEYDTSTSKGHEILQQAYQQSPLPLKLVPVKPRKYPNRPSKTPVHERPYRCPVENCDRRFSRSDELTRHIRIHTGQKPFQCRICMRSFSRSDHLTTHIRTHTGEKPFSCDICGRKFARSDEKKRHAKVHLKQKSKKETKMAAVLAQQQQQQQQQQSSQQGSQAGQQMSMSAQCSPSTSGGQQHLQHHPHHHHPHHSMHNQGATSIHHDDTLSMPVVTTSI</sequence>